<evidence type="ECO:0000256" key="2">
    <source>
        <dbReference type="ARBA" id="ARBA00010735"/>
    </source>
</evidence>
<evidence type="ECO:0000256" key="1">
    <source>
        <dbReference type="ARBA" id="ARBA00004651"/>
    </source>
</evidence>
<comment type="caution">
    <text evidence="9">The sequence shown here is derived from an EMBL/GenBank/DDBJ whole genome shotgun (WGS) entry which is preliminary data.</text>
</comment>
<keyword evidence="3" id="KW-0813">Transport</keyword>
<evidence type="ECO:0000256" key="6">
    <source>
        <dbReference type="ARBA" id="ARBA00022989"/>
    </source>
</evidence>
<name>A0A8I1DEP0_THEIN</name>
<dbReference type="PANTHER" id="PTHR34979">
    <property type="entry name" value="INNER MEMBRANE PROTEIN YGAZ"/>
    <property type="match status" value="1"/>
</dbReference>
<protein>
    <submittedName>
        <fullName evidence="9">AzlC family ABC transporter permease</fullName>
    </submittedName>
</protein>
<keyword evidence="10" id="KW-1185">Reference proteome</keyword>
<dbReference type="GO" id="GO:0005886">
    <property type="term" value="C:plasma membrane"/>
    <property type="evidence" value="ECO:0007669"/>
    <property type="project" value="UniProtKB-SubCell"/>
</dbReference>
<evidence type="ECO:0000256" key="7">
    <source>
        <dbReference type="ARBA" id="ARBA00023136"/>
    </source>
</evidence>
<comment type="similarity">
    <text evidence="2">Belongs to the AzlC family.</text>
</comment>
<evidence type="ECO:0000256" key="3">
    <source>
        <dbReference type="ARBA" id="ARBA00022448"/>
    </source>
</evidence>
<feature type="transmembrane region" description="Helical" evidence="8">
    <location>
        <begin position="166"/>
        <end position="184"/>
    </location>
</feature>
<dbReference type="PANTHER" id="PTHR34979:SF1">
    <property type="entry name" value="INNER MEMBRANE PROTEIN YGAZ"/>
    <property type="match status" value="1"/>
</dbReference>
<proteinExistence type="inferred from homology"/>
<evidence type="ECO:0000313" key="9">
    <source>
        <dbReference type="EMBL" id="MBH8593956.1"/>
    </source>
</evidence>
<dbReference type="AlphaFoldDB" id="A0A8I1DEP0"/>
<feature type="transmembrane region" description="Helical" evidence="8">
    <location>
        <begin position="137"/>
        <end position="160"/>
    </location>
</feature>
<accession>A0A8I1DEP0</accession>
<keyword evidence="7 8" id="KW-0472">Membrane</keyword>
<feature type="transmembrane region" description="Helical" evidence="8">
    <location>
        <begin position="214"/>
        <end position="231"/>
    </location>
</feature>
<sequence>MINHQRHVAWRGIKRDFAEGVFKSVPIVIGYLPVAVAFGLISTQSDLSLYHTVLMSVMVYAGASQFMAVSMLAGGVGAMEIILATFILNFRHFIMSLSLMNGLNSVSNQWKWVLSSWITDETFSLASFHKEKAGPGFLAGLMLTAYGSWIFGTLLGALLGDFIPPVIGESMSIALYAMFIGLLVPSVRKNWRTGLISVLSMILCYLFSRFFSSGWSIVLATVLGSLAGLVLKRGEKVE</sequence>
<dbReference type="EMBL" id="JAECVW010000001">
    <property type="protein sequence ID" value="MBH8593956.1"/>
    <property type="molecule type" value="Genomic_DNA"/>
</dbReference>
<keyword evidence="5 8" id="KW-0812">Transmembrane</keyword>
<dbReference type="RefSeq" id="WP_181730993.1">
    <property type="nucleotide sequence ID" value="NZ_JACEIR010000001.1"/>
</dbReference>
<evidence type="ECO:0000313" key="10">
    <source>
        <dbReference type="Proteomes" id="UP000633619"/>
    </source>
</evidence>
<evidence type="ECO:0000256" key="5">
    <source>
        <dbReference type="ARBA" id="ARBA00022692"/>
    </source>
</evidence>
<feature type="transmembrane region" description="Helical" evidence="8">
    <location>
        <begin position="21"/>
        <end position="43"/>
    </location>
</feature>
<feature type="transmembrane region" description="Helical" evidence="8">
    <location>
        <begin position="63"/>
        <end position="90"/>
    </location>
</feature>
<dbReference type="Pfam" id="PF03591">
    <property type="entry name" value="AzlC"/>
    <property type="match status" value="1"/>
</dbReference>
<evidence type="ECO:0000256" key="4">
    <source>
        <dbReference type="ARBA" id="ARBA00022475"/>
    </source>
</evidence>
<gene>
    <name evidence="9" type="ORF">I8U20_01275</name>
</gene>
<keyword evidence="4" id="KW-1003">Cell membrane</keyword>
<comment type="subcellular location">
    <subcellularLocation>
        <location evidence="1">Cell membrane</location>
        <topology evidence="1">Multi-pass membrane protein</topology>
    </subcellularLocation>
</comment>
<feature type="transmembrane region" description="Helical" evidence="8">
    <location>
        <begin position="191"/>
        <end position="208"/>
    </location>
</feature>
<organism evidence="9 10">
    <name type="scientific">Thermoactinomyces intermedius</name>
    <dbReference type="NCBI Taxonomy" id="2024"/>
    <lineage>
        <taxon>Bacteria</taxon>
        <taxon>Bacillati</taxon>
        <taxon>Bacillota</taxon>
        <taxon>Bacilli</taxon>
        <taxon>Bacillales</taxon>
        <taxon>Thermoactinomycetaceae</taxon>
        <taxon>Thermoactinomyces</taxon>
    </lineage>
</organism>
<reference evidence="9 10" key="1">
    <citation type="submission" date="2020-12" db="EMBL/GenBank/DDBJ databases">
        <title>WGS of Thermoactinomyces spp.</title>
        <authorList>
            <person name="Cheng K."/>
        </authorList>
    </citation>
    <scope>NUCLEOTIDE SEQUENCE [LARGE SCALE GENOMIC DNA]</scope>
    <source>
        <strain evidence="10">CICC 10671\DSM 43846</strain>
    </source>
</reference>
<dbReference type="GO" id="GO:1903785">
    <property type="term" value="P:L-valine transmembrane transport"/>
    <property type="evidence" value="ECO:0007669"/>
    <property type="project" value="TreeGrafter"/>
</dbReference>
<evidence type="ECO:0000256" key="8">
    <source>
        <dbReference type="SAM" id="Phobius"/>
    </source>
</evidence>
<keyword evidence="6 8" id="KW-1133">Transmembrane helix</keyword>
<dbReference type="Proteomes" id="UP000633619">
    <property type="component" value="Unassembled WGS sequence"/>
</dbReference>
<dbReference type="InterPro" id="IPR011606">
    <property type="entry name" value="Brnchd-chn_aa_trnsp_permease"/>
</dbReference>